<gene>
    <name evidence="1" type="ORF">VNO77_14683</name>
</gene>
<evidence type="ECO:0000313" key="1">
    <source>
        <dbReference type="EMBL" id="KAK7344720.1"/>
    </source>
</evidence>
<name>A0AAN9QNU3_CANGL</name>
<comment type="caution">
    <text evidence="1">The sequence shown here is derived from an EMBL/GenBank/DDBJ whole genome shotgun (WGS) entry which is preliminary data.</text>
</comment>
<protein>
    <submittedName>
        <fullName evidence="1">Uncharacterized protein</fullName>
    </submittedName>
</protein>
<evidence type="ECO:0000313" key="2">
    <source>
        <dbReference type="Proteomes" id="UP001367508"/>
    </source>
</evidence>
<proteinExistence type="predicted"/>
<sequence>MLSRFIRDQTRYACPITIHQCCLSRACTSDRCSYSMLTRPTNTNSHDVVVDDSRMDWISYLKVEACHKQQCLPIYFHHFHAIGDKAERLPILAAIRIMFSDHGKSETLEKPSWRATTPRSFLAFPQGGKKLREAERNQEFFKLLRMLVLSSSINQTLPRNYHHQDLEKTSRKHYSESLSPPPNFRVFKAKNRNGKSKLPEASKNQAQIFTEF</sequence>
<reference evidence="1 2" key="1">
    <citation type="submission" date="2024-01" db="EMBL/GenBank/DDBJ databases">
        <title>The genomes of 5 underutilized Papilionoideae crops provide insights into root nodulation and disease resistanc.</title>
        <authorList>
            <person name="Jiang F."/>
        </authorList>
    </citation>
    <scope>NUCLEOTIDE SEQUENCE [LARGE SCALE GENOMIC DNA]</scope>
    <source>
        <strain evidence="1">LVBAO_FW01</strain>
        <tissue evidence="1">Leaves</tissue>
    </source>
</reference>
<dbReference type="Proteomes" id="UP001367508">
    <property type="component" value="Unassembled WGS sequence"/>
</dbReference>
<accession>A0AAN9QNU3</accession>
<dbReference type="AlphaFoldDB" id="A0AAN9QNU3"/>
<organism evidence="1 2">
    <name type="scientific">Canavalia gladiata</name>
    <name type="common">Sword bean</name>
    <name type="synonym">Dolichos gladiatus</name>
    <dbReference type="NCBI Taxonomy" id="3824"/>
    <lineage>
        <taxon>Eukaryota</taxon>
        <taxon>Viridiplantae</taxon>
        <taxon>Streptophyta</taxon>
        <taxon>Embryophyta</taxon>
        <taxon>Tracheophyta</taxon>
        <taxon>Spermatophyta</taxon>
        <taxon>Magnoliopsida</taxon>
        <taxon>eudicotyledons</taxon>
        <taxon>Gunneridae</taxon>
        <taxon>Pentapetalae</taxon>
        <taxon>rosids</taxon>
        <taxon>fabids</taxon>
        <taxon>Fabales</taxon>
        <taxon>Fabaceae</taxon>
        <taxon>Papilionoideae</taxon>
        <taxon>50 kb inversion clade</taxon>
        <taxon>NPAAA clade</taxon>
        <taxon>indigoferoid/millettioid clade</taxon>
        <taxon>Phaseoleae</taxon>
        <taxon>Canavalia</taxon>
    </lineage>
</organism>
<dbReference type="EMBL" id="JAYMYQ010000003">
    <property type="protein sequence ID" value="KAK7344720.1"/>
    <property type="molecule type" value="Genomic_DNA"/>
</dbReference>
<keyword evidence="2" id="KW-1185">Reference proteome</keyword>